<dbReference type="OrthoDB" id="6019271at2759"/>
<dbReference type="InterPro" id="IPR017432">
    <property type="entry name" value="Distrobrevin"/>
</dbReference>
<keyword evidence="4" id="KW-0479">Metal-binding</keyword>
<dbReference type="CDD" id="cd16244">
    <property type="entry name" value="EFh_DTN"/>
    <property type="match status" value="1"/>
</dbReference>
<dbReference type="Pfam" id="PF09068">
    <property type="entry name" value="EF-hand_2"/>
    <property type="match status" value="1"/>
</dbReference>
<evidence type="ECO:0000256" key="1">
    <source>
        <dbReference type="ARBA" id="ARBA00004496"/>
    </source>
</evidence>
<dbReference type="SMART" id="SM00291">
    <property type="entry name" value="ZnF_ZZ"/>
    <property type="match status" value="1"/>
</dbReference>
<gene>
    <name evidence="13" type="ORF">MENT_LOCUS45454</name>
</gene>
<keyword evidence="5 9" id="KW-0863">Zinc-finger</keyword>
<evidence type="ECO:0000256" key="4">
    <source>
        <dbReference type="ARBA" id="ARBA00022723"/>
    </source>
</evidence>
<evidence type="ECO:0000256" key="11">
    <source>
        <dbReference type="SAM" id="MobiDB-lite"/>
    </source>
</evidence>
<feature type="domain" description="ZZ-type" evidence="12">
    <location>
        <begin position="317"/>
        <end position="373"/>
    </location>
</feature>
<evidence type="ECO:0000256" key="9">
    <source>
        <dbReference type="PROSITE-ProRule" id="PRU00228"/>
    </source>
</evidence>
<feature type="coiled-coil region" evidence="10">
    <location>
        <begin position="508"/>
        <end position="561"/>
    </location>
</feature>
<dbReference type="InterPro" id="IPR015153">
    <property type="entry name" value="EF-hand_dom_typ1"/>
</dbReference>
<feature type="compositionally biased region" description="Basic and acidic residues" evidence="11">
    <location>
        <begin position="664"/>
        <end position="680"/>
    </location>
</feature>
<evidence type="ECO:0000256" key="5">
    <source>
        <dbReference type="ARBA" id="ARBA00022771"/>
    </source>
</evidence>
<dbReference type="PANTHER" id="PTHR12268">
    <property type="entry name" value="E3 UBIQUITIN-PROTEIN LIGASE KCMF1"/>
    <property type="match status" value="1"/>
</dbReference>
<evidence type="ECO:0000256" key="6">
    <source>
        <dbReference type="ARBA" id="ARBA00022833"/>
    </source>
</evidence>
<keyword evidence="7 10" id="KW-0175">Coiled coil</keyword>
<keyword evidence="3 8" id="KW-0963">Cytoplasm</keyword>
<feature type="region of interest" description="Disordered" evidence="11">
    <location>
        <begin position="470"/>
        <end position="498"/>
    </location>
</feature>
<evidence type="ECO:0000256" key="10">
    <source>
        <dbReference type="SAM" id="Coils"/>
    </source>
</evidence>
<protein>
    <recommendedName>
        <fullName evidence="8">Dystrobrevin</fullName>
    </recommendedName>
</protein>
<dbReference type="InterPro" id="IPR015154">
    <property type="entry name" value="EF-hand_dom_typ2"/>
</dbReference>
<reference evidence="13 14" key="1">
    <citation type="submission" date="2020-08" db="EMBL/GenBank/DDBJ databases">
        <authorList>
            <person name="Koutsovoulos G."/>
            <person name="Danchin GJ E."/>
        </authorList>
    </citation>
    <scope>NUCLEOTIDE SEQUENCE [LARGE SCALE GENOMIC DNA]</scope>
</reference>
<organism evidence="13 14">
    <name type="scientific">Meloidogyne enterolobii</name>
    <name type="common">Root-knot nematode worm</name>
    <name type="synonym">Meloidogyne mayaguensis</name>
    <dbReference type="NCBI Taxonomy" id="390850"/>
    <lineage>
        <taxon>Eukaryota</taxon>
        <taxon>Metazoa</taxon>
        <taxon>Ecdysozoa</taxon>
        <taxon>Nematoda</taxon>
        <taxon>Chromadorea</taxon>
        <taxon>Rhabditida</taxon>
        <taxon>Tylenchina</taxon>
        <taxon>Tylenchomorpha</taxon>
        <taxon>Tylenchoidea</taxon>
        <taxon>Meloidogynidae</taxon>
        <taxon>Meloidogyninae</taxon>
        <taxon>Meloidogyne</taxon>
    </lineage>
</organism>
<comment type="similarity">
    <text evidence="2 8">Belongs to the dystrophin family. Dystrobrevin subfamily.</text>
</comment>
<dbReference type="InterPro" id="IPR000433">
    <property type="entry name" value="Znf_ZZ"/>
</dbReference>
<evidence type="ECO:0000256" key="3">
    <source>
        <dbReference type="ARBA" id="ARBA00022490"/>
    </source>
</evidence>
<evidence type="ECO:0000256" key="7">
    <source>
        <dbReference type="ARBA" id="ARBA00023054"/>
    </source>
</evidence>
<dbReference type="Pfam" id="PF09069">
    <property type="entry name" value="EF-hand_3"/>
    <property type="match status" value="1"/>
</dbReference>
<dbReference type="GO" id="GO:0045202">
    <property type="term" value="C:synapse"/>
    <property type="evidence" value="ECO:0007669"/>
    <property type="project" value="TreeGrafter"/>
</dbReference>
<feature type="compositionally biased region" description="Polar residues" evidence="11">
    <location>
        <begin position="700"/>
        <end position="719"/>
    </location>
</feature>
<evidence type="ECO:0000313" key="13">
    <source>
        <dbReference type="EMBL" id="CAD2192561.1"/>
    </source>
</evidence>
<dbReference type="Pfam" id="PF00569">
    <property type="entry name" value="ZZ"/>
    <property type="match status" value="1"/>
</dbReference>
<accession>A0A6V7WZS7</accession>
<dbReference type="InterPro" id="IPR050774">
    <property type="entry name" value="KCMF1/Dystrophin"/>
</dbReference>
<dbReference type="PROSITE" id="PS01357">
    <property type="entry name" value="ZF_ZZ_1"/>
    <property type="match status" value="1"/>
</dbReference>
<dbReference type="Proteomes" id="UP000580250">
    <property type="component" value="Unassembled WGS sequence"/>
</dbReference>
<dbReference type="PROSITE" id="PS50135">
    <property type="entry name" value="ZF_ZZ_2"/>
    <property type="match status" value="1"/>
</dbReference>
<dbReference type="SUPFAM" id="SSF57850">
    <property type="entry name" value="RING/U-box"/>
    <property type="match status" value="1"/>
</dbReference>
<evidence type="ECO:0000256" key="2">
    <source>
        <dbReference type="ARBA" id="ARBA00009563"/>
    </source>
</evidence>
<dbReference type="EMBL" id="CAJEWN010000956">
    <property type="protein sequence ID" value="CAD2192561.1"/>
    <property type="molecule type" value="Genomic_DNA"/>
</dbReference>
<dbReference type="GO" id="GO:0046716">
    <property type="term" value="P:muscle cell cellular homeostasis"/>
    <property type="evidence" value="ECO:0007669"/>
    <property type="project" value="UniProtKB-ARBA"/>
</dbReference>
<dbReference type="GO" id="GO:0008270">
    <property type="term" value="F:zinc ion binding"/>
    <property type="evidence" value="ECO:0007669"/>
    <property type="project" value="UniProtKB-KW"/>
</dbReference>
<dbReference type="GO" id="GO:0050804">
    <property type="term" value="P:modulation of chemical synaptic transmission"/>
    <property type="evidence" value="ECO:0007669"/>
    <property type="project" value="UniProtKB-ARBA"/>
</dbReference>
<dbReference type="Gene3D" id="3.30.60.90">
    <property type="match status" value="1"/>
</dbReference>
<comment type="caution">
    <text evidence="13">The sequence shown here is derived from an EMBL/GenBank/DDBJ whole genome shotgun (WGS) entry which is preliminary data.</text>
</comment>
<dbReference type="PIRSF" id="PIRSF038204">
    <property type="entry name" value="Distrobrevin"/>
    <property type="match status" value="1"/>
</dbReference>
<dbReference type="CDD" id="cd02334">
    <property type="entry name" value="ZZ_dystrophin"/>
    <property type="match status" value="1"/>
</dbReference>
<dbReference type="InterPro" id="IPR011992">
    <property type="entry name" value="EF-hand-dom_pair"/>
</dbReference>
<sequence length="719" mass="80902">MYQNTNEAASTATPPIKVNGGTVVADGNTKVYSNQQLHQSSPVVVLNNCVGQNLNGIQQQLEVFPSSSSAPPPPQQLQLITPFVPCIADELRELIDEMRSRDFDSIRFATYRTACKLRFIQIKTNVHLVDIWNMIESFRENGLNAIASNGNLKVSRLELLLTSIFHNLNKRLPASQQVDTDRAIATLLHFLLSAYDRQHLGRLTVFAIKVGLATLCAGKLVDKLRYIFSQISEQSGAYLDHSKFAEYLQHVLALPTAVFEGPTFGYSPLALSQCFQKSQPEPVSLNQFLDTILGESCPPCLMWLPLLHRMAAVENVYHPVVCDSCQVRSFNGFRYKCQRCINYQLCQSCFWRGRVSHEHSNEHEMKEYNSYKSPTKQLAHTIQKCTLQCIPTTNQKTHVDYPPRPQRALDLANVVPSTPISGFTRRQAPEPIAEWTSKFLPGQYGRASAMDDEHKLIARYAAKLAGRTVYSSSRHPPPHHLPPSSSGAYFSGTSTSDEQQHLDERAIIARLEEENQQMLHEMHSLEQQQAFCDSSGQLENLREQTAELEVKMQEKQILRRKLMKQLERLMAGLNAPIVQPSTAPSTAPTIRARSTTTAASGGISLGQLGLGDFNLSPQRVGTVAQMQDDLLQAADEITENMSELVRELEREEEEEGEKEEREEDDGRRKHSTDEATKSDVETSSSHQQKTKNTQQHRFRSNSTKEPMLQPQSPYLSRKT</sequence>
<dbReference type="AlphaFoldDB" id="A0A6V7WZS7"/>
<evidence type="ECO:0000313" key="14">
    <source>
        <dbReference type="Proteomes" id="UP000580250"/>
    </source>
</evidence>
<evidence type="ECO:0000256" key="8">
    <source>
        <dbReference type="PIRNR" id="PIRNR038204"/>
    </source>
</evidence>
<comment type="subcellular location">
    <subcellularLocation>
        <location evidence="1 8">Cytoplasm</location>
    </subcellularLocation>
</comment>
<dbReference type="Gene3D" id="1.10.238.10">
    <property type="entry name" value="EF-hand"/>
    <property type="match status" value="2"/>
</dbReference>
<dbReference type="GO" id="GO:0016010">
    <property type="term" value="C:dystrophin-associated glycoprotein complex"/>
    <property type="evidence" value="ECO:0007669"/>
    <property type="project" value="UniProtKB-ARBA"/>
</dbReference>
<keyword evidence="6" id="KW-0862">Zinc</keyword>
<evidence type="ECO:0000259" key="12">
    <source>
        <dbReference type="PROSITE" id="PS50135"/>
    </source>
</evidence>
<feature type="compositionally biased region" description="Polar residues" evidence="11">
    <location>
        <begin position="681"/>
        <end position="693"/>
    </location>
</feature>
<feature type="region of interest" description="Disordered" evidence="11">
    <location>
        <begin position="645"/>
        <end position="719"/>
    </location>
</feature>
<dbReference type="PANTHER" id="PTHR12268:SF27">
    <property type="entry name" value="DYSTROBREVIN, ISOFORM F"/>
    <property type="match status" value="1"/>
</dbReference>
<feature type="compositionally biased region" description="Polar residues" evidence="11">
    <location>
        <begin position="487"/>
        <end position="497"/>
    </location>
</feature>
<dbReference type="GO" id="GO:0005737">
    <property type="term" value="C:cytoplasm"/>
    <property type="evidence" value="ECO:0007669"/>
    <property type="project" value="UniProtKB-SubCell"/>
</dbReference>
<proteinExistence type="inferred from homology"/>
<name>A0A6V7WZS7_MELEN</name>
<dbReference type="InterPro" id="IPR043145">
    <property type="entry name" value="Znf_ZZ_sf"/>
</dbReference>
<feature type="compositionally biased region" description="Acidic residues" evidence="11">
    <location>
        <begin position="650"/>
        <end position="663"/>
    </location>
</feature>
<dbReference type="GO" id="GO:0099536">
    <property type="term" value="P:synaptic signaling"/>
    <property type="evidence" value="ECO:0007669"/>
    <property type="project" value="TreeGrafter"/>
</dbReference>
<dbReference type="SUPFAM" id="SSF47473">
    <property type="entry name" value="EF-hand"/>
    <property type="match status" value="2"/>
</dbReference>